<dbReference type="Proteomes" id="UP000224567">
    <property type="component" value="Unassembled WGS sequence"/>
</dbReference>
<name>A0A2G2X863_CAPBA</name>
<gene>
    <name evidence="1" type="ORF">CQW23_08091</name>
</gene>
<accession>A0A2G2X863</accession>
<evidence type="ECO:0000313" key="1">
    <source>
        <dbReference type="EMBL" id="PHT53629.1"/>
    </source>
</evidence>
<organism evidence="1 2">
    <name type="scientific">Capsicum baccatum</name>
    <name type="common">Peruvian pepper</name>
    <dbReference type="NCBI Taxonomy" id="33114"/>
    <lineage>
        <taxon>Eukaryota</taxon>
        <taxon>Viridiplantae</taxon>
        <taxon>Streptophyta</taxon>
        <taxon>Embryophyta</taxon>
        <taxon>Tracheophyta</taxon>
        <taxon>Spermatophyta</taxon>
        <taxon>Magnoliopsida</taxon>
        <taxon>eudicotyledons</taxon>
        <taxon>Gunneridae</taxon>
        <taxon>Pentapetalae</taxon>
        <taxon>asterids</taxon>
        <taxon>lamiids</taxon>
        <taxon>Solanales</taxon>
        <taxon>Solanaceae</taxon>
        <taxon>Solanoideae</taxon>
        <taxon>Capsiceae</taxon>
        <taxon>Capsicum</taxon>
    </lineage>
</organism>
<dbReference type="AlphaFoldDB" id="A0A2G2X863"/>
<comment type="caution">
    <text evidence="1">The sequence shown here is derived from an EMBL/GenBank/DDBJ whole genome shotgun (WGS) entry which is preliminary data.</text>
</comment>
<protein>
    <submittedName>
        <fullName evidence="1">Uncharacterized protein</fullName>
    </submittedName>
</protein>
<proteinExistence type="predicted"/>
<reference evidence="2" key="2">
    <citation type="journal article" date="2017" name="J. Anim. Genet.">
        <title>Multiple reference genome sequences of hot pepper reveal the massive evolution of plant disease resistance genes by retroduplication.</title>
        <authorList>
            <person name="Kim S."/>
            <person name="Park J."/>
            <person name="Yeom S.-I."/>
            <person name="Kim Y.-M."/>
            <person name="Seo E."/>
            <person name="Kim K.-T."/>
            <person name="Kim M.-S."/>
            <person name="Lee J.M."/>
            <person name="Cheong K."/>
            <person name="Shin H.-S."/>
            <person name="Kim S.-B."/>
            <person name="Han K."/>
            <person name="Lee J."/>
            <person name="Park M."/>
            <person name="Lee H.-A."/>
            <person name="Lee H.-Y."/>
            <person name="Lee Y."/>
            <person name="Oh S."/>
            <person name="Lee J.H."/>
            <person name="Choi E."/>
            <person name="Choi E."/>
            <person name="Lee S.E."/>
            <person name="Jeon J."/>
            <person name="Kim H."/>
            <person name="Choi G."/>
            <person name="Song H."/>
            <person name="Lee J."/>
            <person name="Lee S.-C."/>
            <person name="Kwon J.-K."/>
            <person name="Lee H.-Y."/>
            <person name="Koo N."/>
            <person name="Hong Y."/>
            <person name="Kim R.W."/>
            <person name="Kang W.-H."/>
            <person name="Huh J.H."/>
            <person name="Kang B.-C."/>
            <person name="Yang T.-J."/>
            <person name="Lee Y.-H."/>
            <person name="Bennetzen J.L."/>
            <person name="Choi D."/>
        </authorList>
    </citation>
    <scope>NUCLEOTIDE SEQUENCE [LARGE SCALE GENOMIC DNA]</scope>
    <source>
        <strain evidence="2">cv. PBC81</strain>
    </source>
</reference>
<sequence length="78" mass="8814">MWEYTGGLTSDAAVAATEQQSEASEDIYTINAAKHRKYDDDLFPVEAKIFGYDPNAKAKSVNYSLDDRVKKKADRYCK</sequence>
<dbReference type="OrthoDB" id="679069at2759"/>
<keyword evidence="2" id="KW-1185">Reference proteome</keyword>
<dbReference type="STRING" id="33114.A0A2G2X863"/>
<evidence type="ECO:0000313" key="2">
    <source>
        <dbReference type="Proteomes" id="UP000224567"/>
    </source>
</evidence>
<dbReference type="EMBL" id="MLFT02000003">
    <property type="protein sequence ID" value="PHT53629.1"/>
    <property type="molecule type" value="Genomic_DNA"/>
</dbReference>
<reference evidence="1 2" key="1">
    <citation type="journal article" date="2017" name="Genome Biol.">
        <title>New reference genome sequences of hot pepper reveal the massive evolution of plant disease-resistance genes by retroduplication.</title>
        <authorList>
            <person name="Kim S."/>
            <person name="Park J."/>
            <person name="Yeom S.I."/>
            <person name="Kim Y.M."/>
            <person name="Seo E."/>
            <person name="Kim K.T."/>
            <person name="Kim M.S."/>
            <person name="Lee J.M."/>
            <person name="Cheong K."/>
            <person name="Shin H.S."/>
            <person name="Kim S.B."/>
            <person name="Han K."/>
            <person name="Lee J."/>
            <person name="Park M."/>
            <person name="Lee H.A."/>
            <person name="Lee H.Y."/>
            <person name="Lee Y."/>
            <person name="Oh S."/>
            <person name="Lee J.H."/>
            <person name="Choi E."/>
            <person name="Choi E."/>
            <person name="Lee S.E."/>
            <person name="Jeon J."/>
            <person name="Kim H."/>
            <person name="Choi G."/>
            <person name="Song H."/>
            <person name="Lee J."/>
            <person name="Lee S.C."/>
            <person name="Kwon J.K."/>
            <person name="Lee H.Y."/>
            <person name="Koo N."/>
            <person name="Hong Y."/>
            <person name="Kim R.W."/>
            <person name="Kang W.H."/>
            <person name="Huh J.H."/>
            <person name="Kang B.C."/>
            <person name="Yang T.J."/>
            <person name="Lee Y.H."/>
            <person name="Bennetzen J.L."/>
            <person name="Choi D."/>
        </authorList>
    </citation>
    <scope>NUCLEOTIDE SEQUENCE [LARGE SCALE GENOMIC DNA]</scope>
    <source>
        <strain evidence="2">cv. PBC81</strain>
    </source>
</reference>